<dbReference type="InterPro" id="IPR006068">
    <property type="entry name" value="ATPase_P-typ_cation-transptr_C"/>
</dbReference>
<evidence type="ECO:0000256" key="1">
    <source>
        <dbReference type="ARBA" id="ARBA00004651"/>
    </source>
</evidence>
<sequence length="982" mass="108710">MDKYLSQKNENLEKELETNFEEGLTSEQVEDRLQKYGRNELPQGKVTPWYLIFLKTLTQPIQIILIIAAIISVIAPLISNHWEVHFEVFIDFMVIISIVLIDGILETVQEVKARKSMDALKEISKPKAVVIRNDGQQEIDAGELVVGDIVVLEAGKYIPAELKIIEASDLMIDESILTGESVPVEKIDTPLAKTTQILAEMKNIAFMSTVVTAGRAIGVVIKTGKDTEIGKIATSINENDESHTPLEKKFNRFTMIIALISFLIGIAIFLTLFVSGDQKAWANHLMVAITLAIGVIPECLAAIISITLSFSTKRMATENVIVKKLQAVETLGSVNVICTDKTGTLTQNKMTVQKIIINNQIIDGKKYSLEKKDEHADYFLKSLVLCNDSVTEGLERIGDPTELALVDFAESMGYDEQDARDEWKRIDEIPFDSERKMMTTVNNINGVNTTFTKGALDQLLKHCTKIMVNNTVRTITQADKDSLLEIANKLSDDALRVLAFAYNTSYDVEPDQDDLEHDLTFIAGVAMIDPVRESAVNAVKQAHDAGVKVVMITGDHAVTALAIAKELDIAHSMNEVMSSERLNSLSDDELYQIIEQINVFARVNPEHKVRIVDAFQRRGNITSMTGDGVNDAPSLTKADIGVAMGITGTDVAKQAADIILTDDNFETIIKGVNEGRNVYQKIKRAVTFVIGVNMANVISIFVLSALNSVSPVEATNILWMNLIVESLIAISMGMGANDNSLMKVKPIKGKNPLFRGIWWSMIKITMFTSIASIAAWYFGMGFVNTQVIESALSQAGYNEAQVSEILIRNNHGWYQIFKDHNVLISAKVIIGNFGRTAMFIAITCGPCGYANLIKLSQWQTSKKINIIVNKPLWICSMGALGLNIIVIFVPGLNTSILNLIPLTEYQTAWYLIPVSLAIAAAPTFIILALDGIVFVTYHYFPDPKRRNQMLVAEMIKSDKLLAEKKRKKAKAKKQKEEAEANK</sequence>
<dbReference type="Pfam" id="PF00689">
    <property type="entry name" value="Cation_ATPase_C"/>
    <property type="match status" value="1"/>
</dbReference>
<feature type="transmembrane region" description="Helical" evidence="12">
    <location>
        <begin position="718"/>
        <end position="736"/>
    </location>
</feature>
<dbReference type="Gene3D" id="3.40.50.1000">
    <property type="entry name" value="HAD superfamily/HAD-like"/>
    <property type="match status" value="1"/>
</dbReference>
<dbReference type="GO" id="GO:0005886">
    <property type="term" value="C:plasma membrane"/>
    <property type="evidence" value="ECO:0007669"/>
    <property type="project" value="UniProtKB-SubCell"/>
</dbReference>
<dbReference type="PRINTS" id="PR00119">
    <property type="entry name" value="CATATPASE"/>
</dbReference>
<feature type="transmembrane region" description="Helical" evidence="12">
    <location>
        <begin position="285"/>
        <end position="308"/>
    </location>
</feature>
<dbReference type="EMBL" id="CP024870">
    <property type="protein sequence ID" value="ATX70952.1"/>
    <property type="molecule type" value="Genomic_DNA"/>
</dbReference>
<dbReference type="InterPro" id="IPR036412">
    <property type="entry name" value="HAD-like_sf"/>
</dbReference>
<evidence type="ECO:0000256" key="9">
    <source>
        <dbReference type="ARBA" id="ARBA00022967"/>
    </source>
</evidence>
<organism evidence="14 15">
    <name type="scientific">Spiroplasma clarkii</name>
    <dbReference type="NCBI Taxonomy" id="2139"/>
    <lineage>
        <taxon>Bacteria</taxon>
        <taxon>Bacillati</taxon>
        <taxon>Mycoplasmatota</taxon>
        <taxon>Mollicutes</taxon>
        <taxon>Entomoplasmatales</taxon>
        <taxon>Spiroplasmataceae</taxon>
        <taxon>Spiroplasma</taxon>
    </lineage>
</organism>
<keyword evidence="5 12" id="KW-0812">Transmembrane</keyword>
<evidence type="ECO:0000313" key="14">
    <source>
        <dbReference type="EMBL" id="ATX70952.1"/>
    </source>
</evidence>
<dbReference type="InterPro" id="IPR044492">
    <property type="entry name" value="P_typ_ATPase_HD_dom"/>
</dbReference>
<dbReference type="SUPFAM" id="SSF81653">
    <property type="entry name" value="Calcium ATPase, transduction domain A"/>
    <property type="match status" value="1"/>
</dbReference>
<evidence type="ECO:0000313" key="15">
    <source>
        <dbReference type="Proteomes" id="UP000231179"/>
    </source>
</evidence>
<dbReference type="PROSITE" id="PS00154">
    <property type="entry name" value="ATPASE_E1_E2"/>
    <property type="match status" value="1"/>
</dbReference>
<evidence type="ECO:0000256" key="8">
    <source>
        <dbReference type="ARBA" id="ARBA00022842"/>
    </source>
</evidence>
<dbReference type="Pfam" id="PF13246">
    <property type="entry name" value="Cation_ATPase"/>
    <property type="match status" value="1"/>
</dbReference>
<dbReference type="SFLD" id="SFLDF00027">
    <property type="entry name" value="p-type_atpase"/>
    <property type="match status" value="1"/>
</dbReference>
<dbReference type="RefSeq" id="WP_100254501.1">
    <property type="nucleotide sequence ID" value="NZ_CP015819.1"/>
</dbReference>
<dbReference type="FunFam" id="3.40.50.1000:FF:000028">
    <property type="entry name" value="Calcium-transporting P-type ATPase, putative"/>
    <property type="match status" value="1"/>
</dbReference>
<dbReference type="SUPFAM" id="SSF81660">
    <property type="entry name" value="Metal cation-transporting ATPase, ATP-binding domain N"/>
    <property type="match status" value="1"/>
</dbReference>
<dbReference type="NCBIfam" id="TIGR01494">
    <property type="entry name" value="ATPase_P-type"/>
    <property type="match status" value="3"/>
</dbReference>
<dbReference type="SUPFAM" id="SSF81665">
    <property type="entry name" value="Calcium ATPase, transmembrane domain M"/>
    <property type="match status" value="1"/>
</dbReference>
<name>A0A2K8KI90_9MOLU</name>
<dbReference type="Pfam" id="PF00122">
    <property type="entry name" value="E1-E2_ATPase"/>
    <property type="match status" value="1"/>
</dbReference>
<evidence type="ECO:0000256" key="4">
    <source>
        <dbReference type="ARBA" id="ARBA00022553"/>
    </source>
</evidence>
<keyword evidence="11 12" id="KW-0472">Membrane</keyword>
<feature type="domain" description="Cation-transporting P-type ATPase N-terminal" evidence="13">
    <location>
        <begin position="3"/>
        <end position="77"/>
    </location>
</feature>
<proteinExistence type="inferred from homology"/>
<keyword evidence="8" id="KW-0460">Magnesium</keyword>
<dbReference type="AlphaFoldDB" id="A0A2K8KI90"/>
<evidence type="ECO:0000256" key="3">
    <source>
        <dbReference type="ARBA" id="ARBA00022475"/>
    </source>
</evidence>
<dbReference type="FunFam" id="2.70.150.10:FF:000160">
    <property type="entry name" value="Sarcoplasmic/endoplasmic reticulum calcium ATPase 1"/>
    <property type="match status" value="1"/>
</dbReference>
<dbReference type="InterPro" id="IPR004014">
    <property type="entry name" value="ATPase_P-typ_cation-transptr_N"/>
</dbReference>
<evidence type="ECO:0000256" key="2">
    <source>
        <dbReference type="ARBA" id="ARBA00005675"/>
    </source>
</evidence>
<dbReference type="SFLD" id="SFLDG00002">
    <property type="entry name" value="C1.7:_P-type_atpase_like"/>
    <property type="match status" value="1"/>
</dbReference>
<comment type="subcellular location">
    <subcellularLocation>
        <location evidence="1">Cell membrane</location>
        <topology evidence="1">Multi-pass membrane protein</topology>
    </subcellularLocation>
</comment>
<dbReference type="GO" id="GO:0036376">
    <property type="term" value="P:sodium ion export across plasma membrane"/>
    <property type="evidence" value="ECO:0007669"/>
    <property type="project" value="TreeGrafter"/>
</dbReference>
<feature type="transmembrane region" description="Helical" evidence="12">
    <location>
        <begin position="685"/>
        <end position="706"/>
    </location>
</feature>
<dbReference type="InterPro" id="IPR023298">
    <property type="entry name" value="ATPase_P-typ_TM_dom_sf"/>
</dbReference>
<dbReference type="SUPFAM" id="SSF56784">
    <property type="entry name" value="HAD-like"/>
    <property type="match status" value="1"/>
</dbReference>
<keyword evidence="10 12" id="KW-1133">Transmembrane helix</keyword>
<dbReference type="GO" id="GO:1902600">
    <property type="term" value="P:proton transmembrane transport"/>
    <property type="evidence" value="ECO:0007669"/>
    <property type="project" value="TreeGrafter"/>
</dbReference>
<dbReference type="GO" id="GO:0016887">
    <property type="term" value="F:ATP hydrolysis activity"/>
    <property type="evidence" value="ECO:0007669"/>
    <property type="project" value="InterPro"/>
</dbReference>
<dbReference type="GO" id="GO:0005524">
    <property type="term" value="F:ATP binding"/>
    <property type="evidence" value="ECO:0007669"/>
    <property type="project" value="UniProtKB-KW"/>
</dbReference>
<keyword evidence="3" id="KW-1003">Cell membrane</keyword>
<dbReference type="GO" id="GO:1990573">
    <property type="term" value="P:potassium ion import across plasma membrane"/>
    <property type="evidence" value="ECO:0007669"/>
    <property type="project" value="TreeGrafter"/>
</dbReference>
<dbReference type="GO" id="GO:0005391">
    <property type="term" value="F:P-type sodium:potassium-exchanging transporter activity"/>
    <property type="evidence" value="ECO:0007669"/>
    <property type="project" value="TreeGrafter"/>
</dbReference>
<dbReference type="Proteomes" id="UP000231179">
    <property type="component" value="Chromosome"/>
</dbReference>
<comment type="similarity">
    <text evidence="2">Belongs to the cation transport ATPase (P-type) (TC 3.A.3) family. Type IIA subfamily.</text>
</comment>
<feature type="transmembrane region" description="Helical" evidence="12">
    <location>
        <begin position="253"/>
        <end position="273"/>
    </location>
</feature>
<keyword evidence="15" id="KW-1185">Reference proteome</keyword>
<dbReference type="InterPro" id="IPR001757">
    <property type="entry name" value="P_typ_ATPase"/>
</dbReference>
<evidence type="ECO:0000256" key="11">
    <source>
        <dbReference type="ARBA" id="ARBA00023136"/>
    </source>
</evidence>
<dbReference type="Gene3D" id="3.40.1110.10">
    <property type="entry name" value="Calcium-transporting ATPase, cytoplasmic domain N"/>
    <property type="match status" value="1"/>
</dbReference>
<evidence type="ECO:0000256" key="10">
    <source>
        <dbReference type="ARBA" id="ARBA00022989"/>
    </source>
</evidence>
<dbReference type="OrthoDB" id="9813266at2"/>
<dbReference type="Gene3D" id="1.20.1110.10">
    <property type="entry name" value="Calcium-transporting ATPase, transmembrane domain"/>
    <property type="match status" value="1"/>
</dbReference>
<evidence type="ECO:0000256" key="12">
    <source>
        <dbReference type="SAM" id="Phobius"/>
    </source>
</evidence>
<dbReference type="SFLD" id="SFLDS00003">
    <property type="entry name" value="Haloacid_Dehalogenase"/>
    <property type="match status" value="1"/>
</dbReference>
<feature type="transmembrane region" description="Helical" evidence="12">
    <location>
        <begin position="84"/>
        <end position="105"/>
    </location>
</feature>
<feature type="transmembrane region" description="Helical" evidence="12">
    <location>
        <begin position="61"/>
        <end position="78"/>
    </location>
</feature>
<feature type="transmembrane region" description="Helical" evidence="12">
    <location>
        <begin position="910"/>
        <end position="940"/>
    </location>
</feature>
<evidence type="ECO:0000259" key="13">
    <source>
        <dbReference type="SMART" id="SM00831"/>
    </source>
</evidence>
<dbReference type="Pfam" id="PF00690">
    <property type="entry name" value="Cation_ATPase_N"/>
    <property type="match status" value="1"/>
</dbReference>
<evidence type="ECO:0000256" key="6">
    <source>
        <dbReference type="ARBA" id="ARBA00022741"/>
    </source>
</evidence>
<keyword evidence="7" id="KW-0067">ATP-binding</keyword>
<keyword evidence="9" id="KW-1278">Translocase</keyword>
<accession>A0A2K8KI90</accession>
<gene>
    <name evidence="14" type="primary">ctp</name>
    <name evidence="14" type="ORF">SCLAR_v1c06330</name>
</gene>
<evidence type="ECO:0000256" key="5">
    <source>
        <dbReference type="ARBA" id="ARBA00022692"/>
    </source>
</evidence>
<dbReference type="InterPro" id="IPR050510">
    <property type="entry name" value="Cation_transp_ATPase_P-type"/>
</dbReference>
<dbReference type="SMART" id="SM00831">
    <property type="entry name" value="Cation_ATPase_N"/>
    <property type="match status" value="1"/>
</dbReference>
<dbReference type="FunFam" id="3.40.50.1000:FF:000001">
    <property type="entry name" value="Phospholipid-transporting ATPase IC"/>
    <property type="match status" value="1"/>
</dbReference>
<dbReference type="GO" id="GO:0030007">
    <property type="term" value="P:intracellular potassium ion homeostasis"/>
    <property type="evidence" value="ECO:0007669"/>
    <property type="project" value="TreeGrafter"/>
</dbReference>
<protein>
    <submittedName>
        <fullName evidence="14">Cation-transporting ATPase</fullName>
    </submittedName>
</protein>
<dbReference type="InterPro" id="IPR018303">
    <property type="entry name" value="ATPase_P-typ_P_site"/>
</dbReference>
<keyword evidence="4" id="KW-0597">Phosphoprotein</keyword>
<dbReference type="PANTHER" id="PTHR43294">
    <property type="entry name" value="SODIUM/POTASSIUM-TRANSPORTING ATPASE SUBUNIT ALPHA"/>
    <property type="match status" value="1"/>
</dbReference>
<feature type="transmembrane region" description="Helical" evidence="12">
    <location>
        <begin position="872"/>
        <end position="890"/>
    </location>
</feature>
<reference evidence="14 15" key="1">
    <citation type="submission" date="2017-11" db="EMBL/GenBank/DDBJ databases">
        <title>Complete genome sequence of Spiroplasma clarkii CN-5 (DSM 19994).</title>
        <authorList>
            <person name="Tsai Y.-M."/>
            <person name="Chang A."/>
            <person name="Lo W.-S."/>
            <person name="Kuo C.-H."/>
        </authorList>
    </citation>
    <scope>NUCLEOTIDE SEQUENCE [LARGE SCALE GENOMIC DNA]</scope>
    <source>
        <strain evidence="14 15">CN-5</strain>
    </source>
</reference>
<keyword evidence="6" id="KW-0547">Nucleotide-binding</keyword>
<feature type="transmembrane region" description="Helical" evidence="12">
    <location>
        <begin position="757"/>
        <end position="778"/>
    </location>
</feature>
<evidence type="ECO:0000256" key="7">
    <source>
        <dbReference type="ARBA" id="ARBA00022840"/>
    </source>
</evidence>
<dbReference type="Gene3D" id="2.70.150.10">
    <property type="entry name" value="Calcium-transporting ATPase, cytoplasmic transduction domain A"/>
    <property type="match status" value="1"/>
</dbReference>
<dbReference type="PANTHER" id="PTHR43294:SF21">
    <property type="entry name" value="CATION TRANSPORTING ATPASE"/>
    <property type="match status" value="1"/>
</dbReference>
<dbReference type="InterPro" id="IPR008250">
    <property type="entry name" value="ATPase_P-typ_transduc_dom_A_sf"/>
</dbReference>
<dbReference type="InterPro" id="IPR023299">
    <property type="entry name" value="ATPase_P-typ_cyto_dom_N"/>
</dbReference>
<dbReference type="InterPro" id="IPR059000">
    <property type="entry name" value="ATPase_P-type_domA"/>
</dbReference>
<dbReference type="GO" id="GO:0006883">
    <property type="term" value="P:intracellular sodium ion homeostasis"/>
    <property type="evidence" value="ECO:0007669"/>
    <property type="project" value="TreeGrafter"/>
</dbReference>
<dbReference type="PRINTS" id="PR00120">
    <property type="entry name" value="HATPASE"/>
</dbReference>
<feature type="transmembrane region" description="Helical" evidence="12">
    <location>
        <begin position="833"/>
        <end position="852"/>
    </location>
</feature>
<dbReference type="InterPro" id="IPR023214">
    <property type="entry name" value="HAD_sf"/>
</dbReference>